<name>A0A6N3BWC9_9CLOT</name>
<evidence type="ECO:0000256" key="6">
    <source>
        <dbReference type="ARBA" id="ARBA00022927"/>
    </source>
</evidence>
<keyword evidence="7 10" id="KW-1133">Transmembrane helix</keyword>
<gene>
    <name evidence="11" type="ORF">CPLFYP93_01311</name>
</gene>
<evidence type="ECO:0000256" key="8">
    <source>
        <dbReference type="ARBA" id="ARBA00023010"/>
    </source>
</evidence>
<keyword evidence="9 10" id="KW-0472">Membrane</keyword>
<keyword evidence="3" id="KW-0813">Transport</keyword>
<dbReference type="PRINTS" id="PR01853">
    <property type="entry name" value="YAJCTRNLCASE"/>
</dbReference>
<dbReference type="Pfam" id="PF02699">
    <property type="entry name" value="YajC"/>
    <property type="match status" value="1"/>
</dbReference>
<evidence type="ECO:0000256" key="10">
    <source>
        <dbReference type="SAM" id="Phobius"/>
    </source>
</evidence>
<dbReference type="PANTHER" id="PTHR33909">
    <property type="entry name" value="SEC TRANSLOCON ACCESSORY COMPLEX SUBUNIT YAJC"/>
    <property type="match status" value="1"/>
</dbReference>
<evidence type="ECO:0000256" key="7">
    <source>
        <dbReference type="ARBA" id="ARBA00022989"/>
    </source>
</evidence>
<dbReference type="SMART" id="SM01323">
    <property type="entry name" value="YajC"/>
    <property type="match status" value="1"/>
</dbReference>
<dbReference type="GO" id="GO:0005886">
    <property type="term" value="C:plasma membrane"/>
    <property type="evidence" value="ECO:0007669"/>
    <property type="project" value="UniProtKB-SubCell"/>
</dbReference>
<evidence type="ECO:0000256" key="4">
    <source>
        <dbReference type="ARBA" id="ARBA00022475"/>
    </source>
</evidence>
<accession>A0A6N3BWC9</accession>
<evidence type="ECO:0000256" key="2">
    <source>
        <dbReference type="ARBA" id="ARBA00006742"/>
    </source>
</evidence>
<evidence type="ECO:0000313" key="11">
    <source>
        <dbReference type="EMBL" id="VYU06988.1"/>
    </source>
</evidence>
<reference evidence="11" key="1">
    <citation type="submission" date="2019-11" db="EMBL/GenBank/DDBJ databases">
        <authorList>
            <person name="Feng L."/>
        </authorList>
    </citation>
    <scope>NUCLEOTIDE SEQUENCE</scope>
    <source>
        <strain evidence="11">CParaputrificumLFYP93</strain>
    </source>
</reference>
<dbReference type="EMBL" id="CACRTV010000036">
    <property type="protein sequence ID" value="VYU06988.1"/>
    <property type="molecule type" value="Genomic_DNA"/>
</dbReference>
<protein>
    <submittedName>
        <fullName evidence="11">Preprotein translocase subunit YajC</fullName>
    </submittedName>
</protein>
<keyword evidence="6" id="KW-0653">Protein transport</keyword>
<dbReference type="InterPro" id="IPR003849">
    <property type="entry name" value="Preprotein_translocase_YajC"/>
</dbReference>
<comment type="subcellular location">
    <subcellularLocation>
        <location evidence="1">Cell membrane</location>
        <topology evidence="1">Single-pass membrane protein</topology>
    </subcellularLocation>
</comment>
<comment type="similarity">
    <text evidence="2">Belongs to the YajC family.</text>
</comment>
<keyword evidence="5 10" id="KW-0812">Transmembrane</keyword>
<proteinExistence type="inferred from homology"/>
<dbReference type="AlphaFoldDB" id="A0A6N3BWC9"/>
<dbReference type="GO" id="GO:0015031">
    <property type="term" value="P:protein transport"/>
    <property type="evidence" value="ECO:0007669"/>
    <property type="project" value="UniProtKB-KW"/>
</dbReference>
<organism evidence="11">
    <name type="scientific">Clostridium paraputrificum</name>
    <dbReference type="NCBI Taxonomy" id="29363"/>
    <lineage>
        <taxon>Bacteria</taxon>
        <taxon>Bacillati</taxon>
        <taxon>Bacillota</taxon>
        <taxon>Clostridia</taxon>
        <taxon>Eubacteriales</taxon>
        <taxon>Clostridiaceae</taxon>
        <taxon>Clostridium</taxon>
    </lineage>
</organism>
<dbReference type="PANTHER" id="PTHR33909:SF1">
    <property type="entry name" value="SEC TRANSLOCON ACCESSORY COMPLEX SUBUNIT YAJC"/>
    <property type="match status" value="1"/>
</dbReference>
<evidence type="ECO:0000256" key="1">
    <source>
        <dbReference type="ARBA" id="ARBA00004162"/>
    </source>
</evidence>
<evidence type="ECO:0000256" key="9">
    <source>
        <dbReference type="ARBA" id="ARBA00023136"/>
    </source>
</evidence>
<dbReference type="RefSeq" id="WP_156560524.1">
    <property type="nucleotide sequence ID" value="NZ_CACRTV010000036.1"/>
</dbReference>
<dbReference type="NCBIfam" id="TIGR00739">
    <property type="entry name" value="yajC"/>
    <property type="match status" value="1"/>
</dbReference>
<sequence>MDIFFQLVPMLIVFVVFYLVLLLPEKKRKKQYMQMLDNLQVNDEIMTRGGIIGKIISLDGENMVLESGPDRARLKMTKNAIANKIYKED</sequence>
<evidence type="ECO:0000256" key="5">
    <source>
        <dbReference type="ARBA" id="ARBA00022692"/>
    </source>
</evidence>
<keyword evidence="4" id="KW-1003">Cell membrane</keyword>
<evidence type="ECO:0000256" key="3">
    <source>
        <dbReference type="ARBA" id="ARBA00022448"/>
    </source>
</evidence>
<feature type="transmembrane region" description="Helical" evidence="10">
    <location>
        <begin position="6"/>
        <end position="23"/>
    </location>
</feature>
<keyword evidence="8" id="KW-0811">Translocation</keyword>